<dbReference type="PANTHER" id="PTHR43798:SF31">
    <property type="entry name" value="AB HYDROLASE SUPERFAMILY PROTEIN YCLE"/>
    <property type="match status" value="1"/>
</dbReference>
<gene>
    <name evidence="3" type="ORF">HXX08_20385</name>
    <name evidence="4" type="ORF">OZ401_003760</name>
</gene>
<evidence type="ECO:0000256" key="1">
    <source>
        <dbReference type="ARBA" id="ARBA00022801"/>
    </source>
</evidence>
<name>A0A8T7M7W1_9CHLR</name>
<evidence type="ECO:0000313" key="4">
    <source>
        <dbReference type="EMBL" id="WJW68156.1"/>
    </source>
</evidence>
<keyword evidence="1 3" id="KW-0378">Hydrolase</keyword>
<dbReference type="Gene3D" id="3.40.50.1820">
    <property type="entry name" value="alpha/beta hydrolase"/>
    <property type="match status" value="1"/>
</dbReference>
<keyword evidence="6" id="KW-1185">Reference proteome</keyword>
<dbReference type="GO" id="GO:0016020">
    <property type="term" value="C:membrane"/>
    <property type="evidence" value="ECO:0007669"/>
    <property type="project" value="TreeGrafter"/>
</dbReference>
<dbReference type="EMBL" id="JACATZ010000003">
    <property type="protein sequence ID" value="NWJ48220.1"/>
    <property type="molecule type" value="Genomic_DNA"/>
</dbReference>
<dbReference type="SUPFAM" id="SSF53474">
    <property type="entry name" value="alpha/beta-Hydrolases"/>
    <property type="match status" value="1"/>
</dbReference>
<dbReference type="Pfam" id="PF12697">
    <property type="entry name" value="Abhydrolase_6"/>
    <property type="match status" value="1"/>
</dbReference>
<dbReference type="PANTHER" id="PTHR43798">
    <property type="entry name" value="MONOACYLGLYCEROL LIPASE"/>
    <property type="match status" value="1"/>
</dbReference>
<dbReference type="AlphaFoldDB" id="A0A8T7M7W1"/>
<dbReference type="InterPro" id="IPR000639">
    <property type="entry name" value="Epox_hydrolase-like"/>
</dbReference>
<dbReference type="PRINTS" id="PR00412">
    <property type="entry name" value="EPOXHYDRLASE"/>
</dbReference>
<dbReference type="InterPro" id="IPR029058">
    <property type="entry name" value="AB_hydrolase_fold"/>
</dbReference>
<dbReference type="Proteomes" id="UP000521676">
    <property type="component" value="Unassembled WGS sequence"/>
</dbReference>
<dbReference type="InterPro" id="IPR000073">
    <property type="entry name" value="AB_hydrolase_1"/>
</dbReference>
<dbReference type="InterPro" id="IPR050266">
    <property type="entry name" value="AB_hydrolase_sf"/>
</dbReference>
<evidence type="ECO:0000313" key="5">
    <source>
        <dbReference type="Proteomes" id="UP000521676"/>
    </source>
</evidence>
<dbReference type="RefSeq" id="WP_341470061.1">
    <property type="nucleotide sequence ID" value="NZ_CP128400.1"/>
</dbReference>
<dbReference type="EMBL" id="CP128400">
    <property type="protein sequence ID" value="WJW68156.1"/>
    <property type="molecule type" value="Genomic_DNA"/>
</dbReference>
<proteinExistence type="predicted"/>
<reference evidence="3 5" key="1">
    <citation type="submission" date="2020-06" db="EMBL/GenBank/DDBJ databases">
        <title>Anoxygenic phototrophic Chloroflexota member uses a Type I reaction center.</title>
        <authorList>
            <person name="Tsuji J.M."/>
            <person name="Shaw N.A."/>
            <person name="Nagashima S."/>
            <person name="Venkiteswaran J."/>
            <person name="Schiff S.L."/>
            <person name="Hanada S."/>
            <person name="Tank M."/>
            <person name="Neufeld J.D."/>
        </authorList>
    </citation>
    <scope>NUCLEOTIDE SEQUENCE [LARGE SCALE GENOMIC DNA]</scope>
    <source>
        <strain evidence="3">L227-S17</strain>
    </source>
</reference>
<evidence type="ECO:0000313" key="3">
    <source>
        <dbReference type="EMBL" id="NWJ48220.1"/>
    </source>
</evidence>
<accession>A0A8T7M7W1</accession>
<sequence length="356" mass="38958">MSEINFLPGINYQCISTDRLEVAYLEAGEVNKTPVVLIHGNVSCNLFFEDLMLVLANSGEYHVYAPDMRGYGKTQTLPVDATRGMKDYSDDLFSFVTALNLPPFHLLGWSLGGNVVMEYAIHHADTLRSLTLEAASSPFGFGGCQGLDGKPHFADFAGSGGGTANPDFVARLKNQDRSDEAPNSPRNVMNTYYFKPPFKVAPDIEENYVTAMLSTYVADGNYPGDLTTSENWPTVAPGTLGVNNALSPKYMNQSSFANISIKPDVLWIRGDSDQIVADNSLFDFGTLGMLGAVPGWPGMEIYPPQPMVSQLRSVLDTYKDNGGSYEEIVLADCGHSPHVEKPEEFGTKLLDFLRLH</sequence>
<dbReference type="PRINTS" id="PR00111">
    <property type="entry name" value="ABHYDROLASE"/>
</dbReference>
<feature type="domain" description="AB hydrolase-1" evidence="2">
    <location>
        <begin position="35"/>
        <end position="345"/>
    </location>
</feature>
<reference evidence="4" key="2">
    <citation type="journal article" date="2024" name="Nature">
        <title>Anoxygenic phototroph of the Chloroflexota uses a type I reaction centre.</title>
        <authorList>
            <person name="Tsuji J.M."/>
            <person name="Shaw N.A."/>
            <person name="Nagashima S."/>
            <person name="Venkiteswaran J.J."/>
            <person name="Schiff S.L."/>
            <person name="Watanabe T."/>
            <person name="Fukui M."/>
            <person name="Hanada S."/>
            <person name="Tank M."/>
            <person name="Neufeld J.D."/>
        </authorList>
    </citation>
    <scope>NUCLEOTIDE SEQUENCE</scope>
    <source>
        <strain evidence="4">L227-S17</strain>
    </source>
</reference>
<evidence type="ECO:0000259" key="2">
    <source>
        <dbReference type="Pfam" id="PF12697"/>
    </source>
</evidence>
<protein>
    <submittedName>
        <fullName evidence="3">Alpha/beta hydrolase</fullName>
    </submittedName>
</protein>
<dbReference type="Proteomes" id="UP001431572">
    <property type="component" value="Chromosome 2"/>
</dbReference>
<dbReference type="GO" id="GO:0016787">
    <property type="term" value="F:hydrolase activity"/>
    <property type="evidence" value="ECO:0007669"/>
    <property type="project" value="UniProtKB-KW"/>
</dbReference>
<evidence type="ECO:0000313" key="6">
    <source>
        <dbReference type="Proteomes" id="UP001431572"/>
    </source>
</evidence>
<organism evidence="3 5">
    <name type="scientific">Candidatus Chlorohelix allophototropha</name>
    <dbReference type="NCBI Taxonomy" id="3003348"/>
    <lineage>
        <taxon>Bacteria</taxon>
        <taxon>Bacillati</taxon>
        <taxon>Chloroflexota</taxon>
        <taxon>Chloroflexia</taxon>
        <taxon>Candidatus Chloroheliales</taxon>
        <taxon>Candidatus Chloroheliaceae</taxon>
        <taxon>Candidatus Chlorohelix</taxon>
    </lineage>
</organism>